<name>A0AAU8GVK5_9VIRU</name>
<evidence type="ECO:0000313" key="2">
    <source>
        <dbReference type="EMBL" id="XCH45522.1"/>
    </source>
</evidence>
<sequence length="86" mass="9269">MYCAIRPANPGGPGQPVGPAWTPGRGAGPPARPYFTPDPRRVSAGDRCEVAAGVCRRTVFSRAGWFAKRRSQVVGCHERSAEMRNT</sequence>
<proteinExistence type="predicted"/>
<accession>A0AAU8GVK5</accession>
<evidence type="ECO:0000256" key="1">
    <source>
        <dbReference type="SAM" id="MobiDB-lite"/>
    </source>
</evidence>
<feature type="region of interest" description="Disordered" evidence="1">
    <location>
        <begin position="1"/>
        <end position="39"/>
    </location>
</feature>
<dbReference type="EMBL" id="PP931178">
    <property type="protein sequence ID" value="XCH45522.1"/>
    <property type="molecule type" value="Genomic_DNA"/>
</dbReference>
<organism evidence="2">
    <name type="scientific">Pseudomonas phage PAB2</name>
    <dbReference type="NCBI Taxonomy" id="3230129"/>
    <lineage>
        <taxon>Viruses</taxon>
    </lineage>
</organism>
<protein>
    <submittedName>
        <fullName evidence="2">Uncharacterized protein</fullName>
    </submittedName>
</protein>
<reference evidence="2" key="1">
    <citation type="submission" date="2024-06" db="EMBL/GenBank/DDBJ databases">
        <authorList>
            <person name="Rimon A."/>
            <person name="Yerushalmy O."/>
            <person name="Braunstein R."/>
            <person name="Alkalay-Oren S."/>
            <person name="Coppenhagn-Glazer S."/>
            <person name="Hazan R."/>
        </authorList>
    </citation>
    <scope>NUCLEOTIDE SEQUENCE</scope>
</reference>